<evidence type="ECO:0000313" key="13">
    <source>
        <dbReference type="Proteomes" id="UP000236370"/>
    </source>
</evidence>
<dbReference type="Gene3D" id="3.30.200.20">
    <property type="entry name" value="Phosphorylase Kinase, domain 1"/>
    <property type="match status" value="1"/>
</dbReference>
<comment type="catalytic activity">
    <reaction evidence="8">
        <text>L-threonyl-[protein] + ATP = O-phospho-L-threonyl-[protein] + ADP + H(+)</text>
        <dbReference type="Rhea" id="RHEA:46608"/>
        <dbReference type="Rhea" id="RHEA-COMP:11060"/>
        <dbReference type="Rhea" id="RHEA-COMP:11605"/>
        <dbReference type="ChEBI" id="CHEBI:15378"/>
        <dbReference type="ChEBI" id="CHEBI:30013"/>
        <dbReference type="ChEBI" id="CHEBI:30616"/>
        <dbReference type="ChEBI" id="CHEBI:61977"/>
        <dbReference type="ChEBI" id="CHEBI:456216"/>
        <dbReference type="EC" id="2.7.11.1"/>
    </reaction>
</comment>
<sequence>MEQPPAPKSKLKKLSEDSLTKQPEEVFDVLEKLGEGSYGSVFKAIHKESGQVVAIKQVPVESDLQEIIKEISIMQQCDSPYVVKYYGSYFKNTDLWIVMEYCGAGSVSDIIRLRNKTGFLTDTTEESASCDLRMDLTLFHLGTEFLHYLLLYEADPLSCVFSLLVFSV</sequence>
<dbReference type="InterPro" id="IPR011009">
    <property type="entry name" value="Kinase-like_dom_sf"/>
</dbReference>
<comment type="catalytic activity">
    <reaction evidence="9">
        <text>L-seryl-[protein] + ATP = O-phospho-L-seryl-[protein] + ADP + H(+)</text>
        <dbReference type="Rhea" id="RHEA:17989"/>
        <dbReference type="Rhea" id="RHEA-COMP:9863"/>
        <dbReference type="Rhea" id="RHEA-COMP:11604"/>
        <dbReference type="ChEBI" id="CHEBI:15378"/>
        <dbReference type="ChEBI" id="CHEBI:29999"/>
        <dbReference type="ChEBI" id="CHEBI:30616"/>
        <dbReference type="ChEBI" id="CHEBI:83421"/>
        <dbReference type="ChEBI" id="CHEBI:456216"/>
        <dbReference type="EC" id="2.7.11.1"/>
    </reaction>
</comment>
<keyword evidence="7 10" id="KW-0067">ATP-binding</keyword>
<dbReference type="GO" id="GO:0035556">
    <property type="term" value="P:intracellular signal transduction"/>
    <property type="evidence" value="ECO:0007669"/>
    <property type="project" value="UniProtKB-ARBA"/>
</dbReference>
<keyword evidence="3" id="KW-0723">Serine/threonine-protein kinase</keyword>
<gene>
    <name evidence="12" type="ORF">CK820_G0001929</name>
</gene>
<evidence type="ECO:0000256" key="10">
    <source>
        <dbReference type="PROSITE-ProRule" id="PRU10141"/>
    </source>
</evidence>
<name>A0A2J8PMB4_PANTR</name>
<evidence type="ECO:0000313" key="12">
    <source>
        <dbReference type="EMBL" id="PNI85155.1"/>
    </source>
</evidence>
<dbReference type="SUPFAM" id="SSF56112">
    <property type="entry name" value="Protein kinase-like (PK-like)"/>
    <property type="match status" value="1"/>
</dbReference>
<protein>
    <recommendedName>
        <fullName evidence="2">non-specific serine/threonine protein kinase</fullName>
        <ecNumber evidence="2">2.7.11.1</ecNumber>
    </recommendedName>
</protein>
<evidence type="ECO:0000256" key="8">
    <source>
        <dbReference type="ARBA" id="ARBA00047899"/>
    </source>
</evidence>
<organism evidence="12 13">
    <name type="scientific">Pan troglodytes</name>
    <name type="common">Chimpanzee</name>
    <dbReference type="NCBI Taxonomy" id="9598"/>
    <lineage>
        <taxon>Eukaryota</taxon>
        <taxon>Metazoa</taxon>
        <taxon>Chordata</taxon>
        <taxon>Craniata</taxon>
        <taxon>Vertebrata</taxon>
        <taxon>Euteleostomi</taxon>
        <taxon>Mammalia</taxon>
        <taxon>Eutheria</taxon>
        <taxon>Euarchontoglires</taxon>
        <taxon>Primates</taxon>
        <taxon>Haplorrhini</taxon>
        <taxon>Catarrhini</taxon>
        <taxon>Hominidae</taxon>
        <taxon>Pan</taxon>
    </lineage>
</organism>
<dbReference type="PANTHER" id="PTHR48012">
    <property type="entry name" value="STERILE20-LIKE KINASE, ISOFORM B-RELATED"/>
    <property type="match status" value="1"/>
</dbReference>
<dbReference type="AlphaFoldDB" id="A0A2J8PMB4"/>
<dbReference type="InterPro" id="IPR000719">
    <property type="entry name" value="Prot_kinase_dom"/>
</dbReference>
<dbReference type="GO" id="GO:0004674">
    <property type="term" value="F:protein serine/threonine kinase activity"/>
    <property type="evidence" value="ECO:0007669"/>
    <property type="project" value="UniProtKB-KW"/>
</dbReference>
<dbReference type="Proteomes" id="UP000236370">
    <property type="component" value="Unassembled WGS sequence"/>
</dbReference>
<dbReference type="InterPro" id="IPR017441">
    <property type="entry name" value="Protein_kinase_ATP_BS"/>
</dbReference>
<dbReference type="GO" id="GO:0005524">
    <property type="term" value="F:ATP binding"/>
    <property type="evidence" value="ECO:0007669"/>
    <property type="project" value="UniProtKB-UniRule"/>
</dbReference>
<reference evidence="12 13" key="1">
    <citation type="submission" date="2017-12" db="EMBL/GenBank/DDBJ databases">
        <title>High-resolution comparative analysis of great ape genomes.</title>
        <authorList>
            <person name="Pollen A."/>
            <person name="Hastie A."/>
            <person name="Hormozdiari F."/>
            <person name="Dougherty M."/>
            <person name="Liu R."/>
            <person name="Chaisson M."/>
            <person name="Hoppe E."/>
            <person name="Hill C."/>
            <person name="Pang A."/>
            <person name="Hillier L."/>
            <person name="Baker C."/>
            <person name="Armstrong J."/>
            <person name="Shendure J."/>
            <person name="Paten B."/>
            <person name="Wilson R."/>
            <person name="Chao H."/>
            <person name="Schneider V."/>
            <person name="Ventura M."/>
            <person name="Kronenberg Z."/>
            <person name="Murali S."/>
            <person name="Gordon D."/>
            <person name="Cantsilieris S."/>
            <person name="Munson K."/>
            <person name="Nelson B."/>
            <person name="Raja A."/>
            <person name="Underwood J."/>
            <person name="Diekhans M."/>
            <person name="Fiddes I."/>
            <person name="Haussler D."/>
            <person name="Eichler E."/>
        </authorList>
    </citation>
    <scope>NUCLEOTIDE SEQUENCE [LARGE SCALE GENOMIC DNA]</scope>
    <source>
        <strain evidence="12">Yerkes chimp pedigree #C0471</strain>
    </source>
</reference>
<evidence type="ECO:0000256" key="1">
    <source>
        <dbReference type="ARBA" id="ARBA00008874"/>
    </source>
</evidence>
<feature type="binding site" evidence="10">
    <location>
        <position position="56"/>
    </location>
    <ligand>
        <name>ATP</name>
        <dbReference type="ChEBI" id="CHEBI:30616"/>
    </ligand>
</feature>
<dbReference type="EC" id="2.7.11.1" evidence="2"/>
<keyword evidence="6" id="KW-0418">Kinase</keyword>
<dbReference type="Pfam" id="PF00069">
    <property type="entry name" value="Pkinase"/>
    <property type="match status" value="1"/>
</dbReference>
<feature type="domain" description="Protein kinase" evidence="11">
    <location>
        <begin position="27"/>
        <end position="168"/>
    </location>
</feature>
<evidence type="ECO:0000256" key="7">
    <source>
        <dbReference type="ARBA" id="ARBA00022840"/>
    </source>
</evidence>
<comment type="similarity">
    <text evidence="1">Belongs to the protein kinase superfamily. STE Ser/Thr protein kinase family. STE20 subfamily.</text>
</comment>
<evidence type="ECO:0000259" key="11">
    <source>
        <dbReference type="PROSITE" id="PS50011"/>
    </source>
</evidence>
<evidence type="ECO:0000256" key="4">
    <source>
        <dbReference type="ARBA" id="ARBA00022679"/>
    </source>
</evidence>
<dbReference type="FunFam" id="3.30.200.20:FF:000410">
    <property type="entry name" value="Serine/threonine-protein kinase 3"/>
    <property type="match status" value="1"/>
</dbReference>
<proteinExistence type="inferred from homology"/>
<evidence type="ECO:0000256" key="6">
    <source>
        <dbReference type="ARBA" id="ARBA00022777"/>
    </source>
</evidence>
<dbReference type="EMBL" id="NBAG03000213">
    <property type="protein sequence ID" value="PNI85155.1"/>
    <property type="molecule type" value="Genomic_DNA"/>
</dbReference>
<comment type="caution">
    <text evidence="12">The sequence shown here is derived from an EMBL/GenBank/DDBJ whole genome shotgun (WGS) entry which is preliminary data.</text>
</comment>
<dbReference type="PROSITE" id="PS50011">
    <property type="entry name" value="PROTEIN_KINASE_DOM"/>
    <property type="match status" value="1"/>
</dbReference>
<accession>A0A2J8PMB4</accession>
<dbReference type="PROSITE" id="PS00107">
    <property type="entry name" value="PROTEIN_KINASE_ATP"/>
    <property type="match status" value="1"/>
</dbReference>
<dbReference type="InterPro" id="IPR050629">
    <property type="entry name" value="STE20/SPS1-PAK"/>
</dbReference>
<evidence type="ECO:0000256" key="9">
    <source>
        <dbReference type="ARBA" id="ARBA00048679"/>
    </source>
</evidence>
<keyword evidence="4" id="KW-0808">Transferase</keyword>
<evidence type="ECO:0000256" key="2">
    <source>
        <dbReference type="ARBA" id="ARBA00012513"/>
    </source>
</evidence>
<evidence type="ECO:0000256" key="5">
    <source>
        <dbReference type="ARBA" id="ARBA00022741"/>
    </source>
</evidence>
<evidence type="ECO:0000256" key="3">
    <source>
        <dbReference type="ARBA" id="ARBA00022527"/>
    </source>
</evidence>
<dbReference type="PANTHER" id="PTHR48012:SF10">
    <property type="entry name" value="FI20177P1"/>
    <property type="match status" value="1"/>
</dbReference>
<keyword evidence="5 10" id="KW-0547">Nucleotide-binding</keyword>